<dbReference type="InterPro" id="IPR010690">
    <property type="entry name" value="YqfD"/>
</dbReference>
<dbReference type="RefSeq" id="WP_006036293.1">
    <property type="nucleotide sequence ID" value="NZ_AEDD01000001.1"/>
</dbReference>
<dbReference type="eggNOG" id="COG0561">
    <property type="taxonomic scope" value="Bacteria"/>
</dbReference>
<protein>
    <submittedName>
        <fullName evidence="2">Sporulation protein YqfD</fullName>
    </submittedName>
</protein>
<dbReference type="Proteomes" id="UP000005387">
    <property type="component" value="Unassembled WGS sequence"/>
</dbReference>
<sequence>MKGTWMQWVKGIVTVQVRGDEPESFVNRALAGGLELWSIRRTSGGELEFETTVGHFFRMRPYLKRTSCRVHVAGREGMPFWVVKLRRRVFFAMGLLIFLIGMYVLSSLVWSVQVKGNIHISDDQILQAAEAEGIHQLQWSFKLEEPALLAKRLAARLPDAAWVGVQKKGTSIVISVVESTKPEAGPLLNPRHLIASANAVITEIQADAGRPVVKRNMRVQKGDILISGTIGGETDTQTVVAKGKVRGLVWHEYTIVSPLTEKVKVYTGESKIKWHLVLGDRALQVSGFGDSPFATFETVQLEEKASWRGLHLPVGRLKETVLEVRLDERVLSKEEAISKGIQQAKADLMTKAGSDAVVLAEKLLHEKTENGKVYLKVLLEVEQSIVAEMPLVPMQGE</sequence>
<reference evidence="2 3" key="1">
    <citation type="submission" date="2010-07" db="EMBL/GenBank/DDBJ databases">
        <title>The draft genome of Paenibacillus curdlanolyticus YK9.</title>
        <authorList>
            <consortium name="US DOE Joint Genome Institute (JGI-PGF)"/>
            <person name="Lucas S."/>
            <person name="Copeland A."/>
            <person name="Lapidus A."/>
            <person name="Cheng J.-F."/>
            <person name="Bruce D."/>
            <person name="Goodwin L."/>
            <person name="Pitluck S."/>
            <person name="Land M.L."/>
            <person name="Hauser L."/>
            <person name="Chang Y.-J."/>
            <person name="Jeffries C."/>
            <person name="Anderson I.J."/>
            <person name="Johnson E."/>
            <person name="Loganathan U."/>
            <person name="Mulhopadhyay B."/>
            <person name="Kyrpides N."/>
            <person name="Woyke T.J."/>
        </authorList>
    </citation>
    <scope>NUCLEOTIDE SEQUENCE [LARGE SCALE GENOMIC DNA]</scope>
    <source>
        <strain evidence="2 3">YK9</strain>
    </source>
</reference>
<keyword evidence="1" id="KW-1133">Transmembrane helix</keyword>
<evidence type="ECO:0000256" key="1">
    <source>
        <dbReference type="SAM" id="Phobius"/>
    </source>
</evidence>
<dbReference type="PIRSF" id="PIRSF029895">
    <property type="entry name" value="SpoIV"/>
    <property type="match status" value="1"/>
</dbReference>
<keyword evidence="1" id="KW-0472">Membrane</keyword>
<dbReference type="EMBL" id="AEDD01000001">
    <property type="protein sequence ID" value="EFM12765.1"/>
    <property type="molecule type" value="Genomic_DNA"/>
</dbReference>
<feature type="transmembrane region" description="Helical" evidence="1">
    <location>
        <begin position="89"/>
        <end position="110"/>
    </location>
</feature>
<organism evidence="2 3">
    <name type="scientific">Paenibacillus curdlanolyticus YK9</name>
    <dbReference type="NCBI Taxonomy" id="717606"/>
    <lineage>
        <taxon>Bacteria</taxon>
        <taxon>Bacillati</taxon>
        <taxon>Bacillota</taxon>
        <taxon>Bacilli</taxon>
        <taxon>Bacillales</taxon>
        <taxon>Paenibacillaceae</taxon>
        <taxon>Paenibacillus</taxon>
    </lineage>
</organism>
<gene>
    <name evidence="2" type="ORF">PaecuDRAFT_0276</name>
</gene>
<evidence type="ECO:0000313" key="3">
    <source>
        <dbReference type="Proteomes" id="UP000005387"/>
    </source>
</evidence>
<dbReference type="Pfam" id="PF06898">
    <property type="entry name" value="YqfD"/>
    <property type="match status" value="1"/>
</dbReference>
<keyword evidence="1" id="KW-0812">Transmembrane</keyword>
<accession>E0I3A1</accession>
<dbReference type="STRING" id="717606.PaecuDRAFT_0276"/>
<keyword evidence="3" id="KW-1185">Reference proteome</keyword>
<proteinExistence type="predicted"/>
<dbReference type="AlphaFoldDB" id="E0I3A1"/>
<dbReference type="NCBIfam" id="TIGR02876">
    <property type="entry name" value="spore_yqfD"/>
    <property type="match status" value="1"/>
</dbReference>
<name>E0I3A1_9BACL</name>
<dbReference type="OrthoDB" id="1640349at2"/>
<evidence type="ECO:0000313" key="2">
    <source>
        <dbReference type="EMBL" id="EFM12765.1"/>
    </source>
</evidence>